<dbReference type="Pfam" id="PF00702">
    <property type="entry name" value="Hydrolase"/>
    <property type="match status" value="1"/>
</dbReference>
<dbReference type="PRINTS" id="PR00119">
    <property type="entry name" value="CATATPASE"/>
</dbReference>
<accession>Q0EVU1</accession>
<dbReference type="PROSITE" id="PS01047">
    <property type="entry name" value="HMA_1"/>
    <property type="match status" value="1"/>
</dbReference>
<dbReference type="eggNOG" id="COG2217">
    <property type="taxonomic scope" value="Bacteria"/>
</dbReference>
<dbReference type="GO" id="GO:0060003">
    <property type="term" value="P:copper ion export"/>
    <property type="evidence" value="ECO:0007669"/>
    <property type="project" value="UniProtKB-ARBA"/>
</dbReference>
<dbReference type="Gene3D" id="3.40.50.1000">
    <property type="entry name" value="HAD superfamily/HAD-like"/>
    <property type="match status" value="1"/>
</dbReference>
<dbReference type="HOGENOM" id="CLU_001771_0_3_0"/>
<comment type="subcellular location">
    <subcellularLocation>
        <location evidence="1">Cell membrane</location>
        <topology evidence="1">Multi-pass membrane protein</topology>
    </subcellularLocation>
</comment>
<feature type="transmembrane region" description="Helical" evidence="15">
    <location>
        <begin position="713"/>
        <end position="731"/>
    </location>
</feature>
<dbReference type="InParanoid" id="Q0EVU1"/>
<dbReference type="PANTHER" id="PTHR43520">
    <property type="entry name" value="ATP7, ISOFORM B"/>
    <property type="match status" value="1"/>
</dbReference>
<name>Q0EVU1_9PROT</name>
<sequence length="763" mass="81759">MEPPPGKPADLDQYALQEVQQEFVRELPDGSKQAHLMVEGIHCAACVWLIEKALSGMDGVSRAEVNLVHHRLLLEWRAEQVALPDILKRLAALGYAAVPFNLESVEGKLKQRNRQLLFRMGFAGFGAMNIMWISIALYAGAFSGISSEYRHFFHWVSWAIATPVLLYSGGPIISAALRGLRQGRLGMDLPVAIGALATYSYSLWQTSQGGAHVYFDTVVTFLFVILVGRYLEALARSNASSATLRLLELQPRMATRVTADGEERVAVRKLIAGDRLRVRSGDKVPADGIVLSGDSHTDESMLTGEFRLVHKRVGDRLAGGTVNVEGSLIMQVEQAGSGTVLARIIHLVESAQGSKARVQRLADRIVPWFVAVTLLLSACTFLYWWMHSDFDIALLSATAVLIITCPCALGLATPMAIAVSTGFAARNGVLVRNGEALEGLSGITHVVMDKTGTLTEGRMQVVDIIAADSDRLLKLAGAVERHYSHPLAVAVCASVESAGLCFIDSHDQQLLPGLGVGGRVGDEQGDCEVWVGNEKLMQSVGIEVAAGTREACARIESQMGSAVLVAADGVLLGLLHIEDKLRTGAVDLIASLGRQGIAMTLLTGDSPAAAHYLQQQLPTSVGAPMHVMAGVLPAEKAREVVALQKRGEHVLMVGDGINDAPALAQADISIAMGGGTDVSMECSDIVLMGSDLQKIPWALSLGRRTLRTVRQNLMLSLIYNIILVPAAMAAWVTPVFAALAMPLSSLLVIGNAILIRRHMQGVK</sequence>
<keyword evidence="8 15" id="KW-0547">Nucleotide-binding</keyword>
<feature type="transmembrane region" description="Helical" evidence="15">
    <location>
        <begin position="152"/>
        <end position="173"/>
    </location>
</feature>
<dbReference type="InterPro" id="IPR036163">
    <property type="entry name" value="HMA_dom_sf"/>
</dbReference>
<dbReference type="PROSITE" id="PS00154">
    <property type="entry name" value="ATPASE_E1_E2"/>
    <property type="match status" value="1"/>
</dbReference>
<comment type="similarity">
    <text evidence="2 15">Belongs to the cation transport ATPase (P-type) (TC 3.A.3) family. Type IB subfamily.</text>
</comment>
<dbReference type="InterPro" id="IPR017969">
    <property type="entry name" value="Heavy-metal-associated_CS"/>
</dbReference>
<keyword evidence="10" id="KW-0460">Magnesium</keyword>
<dbReference type="Gene3D" id="2.70.150.10">
    <property type="entry name" value="Calcium-transporting ATPase, cytoplasmic transduction domain A"/>
    <property type="match status" value="1"/>
</dbReference>
<dbReference type="InterPro" id="IPR023298">
    <property type="entry name" value="ATPase_P-typ_TM_dom_sf"/>
</dbReference>
<keyword evidence="9 15" id="KW-0067">ATP-binding</keyword>
<evidence type="ECO:0000256" key="9">
    <source>
        <dbReference type="ARBA" id="ARBA00022840"/>
    </source>
</evidence>
<dbReference type="AlphaFoldDB" id="Q0EVU1"/>
<comment type="caution">
    <text evidence="17">The sequence shown here is derived from an EMBL/GenBank/DDBJ whole genome shotgun (WGS) entry which is preliminary data.</text>
</comment>
<feature type="transmembrane region" description="Helical" evidence="15">
    <location>
        <begin position="116"/>
        <end position="140"/>
    </location>
</feature>
<evidence type="ECO:0000256" key="2">
    <source>
        <dbReference type="ARBA" id="ARBA00006024"/>
    </source>
</evidence>
<dbReference type="InterPro" id="IPR018303">
    <property type="entry name" value="ATPase_P-typ_P_site"/>
</dbReference>
<dbReference type="SFLD" id="SFLDS00003">
    <property type="entry name" value="Haloacid_Dehalogenase"/>
    <property type="match status" value="1"/>
</dbReference>
<dbReference type="InterPro" id="IPR059000">
    <property type="entry name" value="ATPase_P-type_domA"/>
</dbReference>
<dbReference type="Gene3D" id="3.40.1110.10">
    <property type="entry name" value="Calcium-transporting ATPase, cytoplasmic domain N"/>
    <property type="match status" value="1"/>
</dbReference>
<feature type="domain" description="HMA" evidence="16">
    <location>
        <begin position="32"/>
        <end position="98"/>
    </location>
</feature>
<keyword evidence="6 15" id="KW-0812">Transmembrane</keyword>
<proteinExistence type="inferred from homology"/>
<dbReference type="SUPFAM" id="SSF81653">
    <property type="entry name" value="Calcium ATPase, transduction domain A"/>
    <property type="match status" value="1"/>
</dbReference>
<dbReference type="InterPro" id="IPR001757">
    <property type="entry name" value="P_typ_ATPase"/>
</dbReference>
<dbReference type="Gene3D" id="3.30.70.100">
    <property type="match status" value="1"/>
</dbReference>
<organism evidence="17 18">
    <name type="scientific">Mariprofundus ferrooxydans PV-1</name>
    <dbReference type="NCBI Taxonomy" id="314345"/>
    <lineage>
        <taxon>Bacteria</taxon>
        <taxon>Pseudomonadati</taxon>
        <taxon>Pseudomonadota</taxon>
        <taxon>Candidatius Mariprofundia</taxon>
        <taxon>Mariprofundales</taxon>
        <taxon>Mariprofundaceae</taxon>
        <taxon>Mariprofundus</taxon>
    </lineage>
</organism>
<dbReference type="InterPro" id="IPR036412">
    <property type="entry name" value="HAD-like_sf"/>
</dbReference>
<dbReference type="GO" id="GO:0005886">
    <property type="term" value="C:plasma membrane"/>
    <property type="evidence" value="ECO:0007669"/>
    <property type="project" value="UniProtKB-SubCell"/>
</dbReference>
<dbReference type="NCBIfam" id="TIGR01511">
    <property type="entry name" value="ATPase-IB1_Cu"/>
    <property type="match status" value="1"/>
</dbReference>
<dbReference type="PANTHER" id="PTHR43520:SF5">
    <property type="entry name" value="CATION-TRANSPORTING P-TYPE ATPASE-RELATED"/>
    <property type="match status" value="1"/>
</dbReference>
<evidence type="ECO:0000256" key="13">
    <source>
        <dbReference type="ARBA" id="ARBA00023065"/>
    </source>
</evidence>
<evidence type="ECO:0000256" key="5">
    <source>
        <dbReference type="ARBA" id="ARBA00022553"/>
    </source>
</evidence>
<evidence type="ECO:0000313" key="17">
    <source>
        <dbReference type="EMBL" id="EAU53375.1"/>
    </source>
</evidence>
<dbReference type="PROSITE" id="PS50846">
    <property type="entry name" value="HMA_2"/>
    <property type="match status" value="1"/>
</dbReference>
<evidence type="ECO:0000256" key="12">
    <source>
        <dbReference type="ARBA" id="ARBA00022989"/>
    </source>
</evidence>
<dbReference type="GO" id="GO:0005507">
    <property type="term" value="F:copper ion binding"/>
    <property type="evidence" value="ECO:0007669"/>
    <property type="project" value="TreeGrafter"/>
</dbReference>
<evidence type="ECO:0000256" key="3">
    <source>
        <dbReference type="ARBA" id="ARBA00022448"/>
    </source>
</evidence>
<dbReference type="SUPFAM" id="SSF56784">
    <property type="entry name" value="HAD-like"/>
    <property type="match status" value="1"/>
</dbReference>
<dbReference type="NCBIfam" id="TIGR01525">
    <property type="entry name" value="ATPase-IB_hvy"/>
    <property type="match status" value="1"/>
</dbReference>
<dbReference type="SUPFAM" id="SSF55008">
    <property type="entry name" value="HMA, heavy metal-associated domain"/>
    <property type="match status" value="1"/>
</dbReference>
<feature type="transmembrane region" description="Helical" evidence="15">
    <location>
        <begin position="392"/>
        <end position="412"/>
    </location>
</feature>
<dbReference type="InterPro" id="IPR023299">
    <property type="entry name" value="ATPase_P-typ_cyto_dom_N"/>
</dbReference>
<dbReference type="SFLD" id="SFLDF00027">
    <property type="entry name" value="p-type_atpase"/>
    <property type="match status" value="1"/>
</dbReference>
<dbReference type="InterPro" id="IPR023214">
    <property type="entry name" value="HAD_sf"/>
</dbReference>
<dbReference type="InterPro" id="IPR027256">
    <property type="entry name" value="P-typ_ATPase_IB"/>
</dbReference>
<evidence type="ECO:0000256" key="6">
    <source>
        <dbReference type="ARBA" id="ARBA00022692"/>
    </source>
</evidence>
<evidence type="ECO:0000256" key="11">
    <source>
        <dbReference type="ARBA" id="ARBA00022967"/>
    </source>
</evidence>
<dbReference type="GO" id="GO:0005524">
    <property type="term" value="F:ATP binding"/>
    <property type="evidence" value="ECO:0007669"/>
    <property type="project" value="UniProtKB-UniRule"/>
</dbReference>
<dbReference type="SFLD" id="SFLDG00002">
    <property type="entry name" value="C1.7:_P-type_atpase_like"/>
    <property type="match status" value="1"/>
</dbReference>
<dbReference type="FunFam" id="2.70.150.10:FF:000020">
    <property type="entry name" value="Copper-exporting P-type ATPase A"/>
    <property type="match status" value="1"/>
</dbReference>
<evidence type="ECO:0000256" key="14">
    <source>
        <dbReference type="ARBA" id="ARBA00023136"/>
    </source>
</evidence>
<dbReference type="InterPro" id="IPR044492">
    <property type="entry name" value="P_typ_ATPase_HD_dom"/>
</dbReference>
<dbReference type="STRING" id="314344.AL013_07420"/>
<dbReference type="Proteomes" id="UP000005297">
    <property type="component" value="Unassembled WGS sequence"/>
</dbReference>
<protein>
    <submittedName>
        <fullName evidence="17">Heavy metal translocating P-type ATPase</fullName>
    </submittedName>
</protein>
<evidence type="ECO:0000256" key="7">
    <source>
        <dbReference type="ARBA" id="ARBA00022723"/>
    </source>
</evidence>
<reference evidence="17 18" key="1">
    <citation type="submission" date="2006-09" db="EMBL/GenBank/DDBJ databases">
        <authorList>
            <person name="Emerson D."/>
            <person name="Ferriera S."/>
            <person name="Johnson J."/>
            <person name="Kravitz S."/>
            <person name="Halpern A."/>
            <person name="Remington K."/>
            <person name="Beeson K."/>
            <person name="Tran B."/>
            <person name="Rogers Y.-H."/>
            <person name="Friedman R."/>
            <person name="Venter J.C."/>
        </authorList>
    </citation>
    <scope>NUCLEOTIDE SEQUENCE [LARGE SCALE GENOMIC DNA]</scope>
    <source>
        <strain evidence="17 18">PV-1</strain>
    </source>
</reference>
<keyword evidence="12 15" id="KW-1133">Transmembrane helix</keyword>
<evidence type="ECO:0000256" key="8">
    <source>
        <dbReference type="ARBA" id="ARBA00022741"/>
    </source>
</evidence>
<gene>
    <name evidence="17" type="ORF">SPV1_10271</name>
</gene>
<feature type="transmembrane region" description="Helical" evidence="15">
    <location>
        <begin position="210"/>
        <end position="231"/>
    </location>
</feature>
<evidence type="ECO:0000259" key="16">
    <source>
        <dbReference type="PROSITE" id="PS50846"/>
    </source>
</evidence>
<dbReference type="SUPFAM" id="SSF81665">
    <property type="entry name" value="Calcium ATPase, transmembrane domain M"/>
    <property type="match status" value="1"/>
</dbReference>
<dbReference type="InterPro" id="IPR008250">
    <property type="entry name" value="ATPase_P-typ_transduc_dom_A_sf"/>
</dbReference>
<keyword evidence="14 15" id="KW-0472">Membrane</keyword>
<keyword evidence="11" id="KW-1278">Translocase</keyword>
<evidence type="ECO:0000256" key="4">
    <source>
        <dbReference type="ARBA" id="ARBA00022475"/>
    </source>
</evidence>
<dbReference type="EMBL" id="AATS01000026">
    <property type="protein sequence ID" value="EAU53375.1"/>
    <property type="molecule type" value="Genomic_DNA"/>
</dbReference>
<evidence type="ECO:0000256" key="1">
    <source>
        <dbReference type="ARBA" id="ARBA00004651"/>
    </source>
</evidence>
<dbReference type="GO" id="GO:0016887">
    <property type="term" value="F:ATP hydrolysis activity"/>
    <property type="evidence" value="ECO:0007669"/>
    <property type="project" value="InterPro"/>
</dbReference>
<dbReference type="Pfam" id="PF00122">
    <property type="entry name" value="E1-E2_ATPase"/>
    <property type="match status" value="1"/>
</dbReference>
<dbReference type="GO" id="GO:0055070">
    <property type="term" value="P:copper ion homeostasis"/>
    <property type="evidence" value="ECO:0007669"/>
    <property type="project" value="TreeGrafter"/>
</dbReference>
<keyword evidence="3" id="KW-0813">Transport</keyword>
<dbReference type="InterPro" id="IPR006121">
    <property type="entry name" value="HMA_dom"/>
</dbReference>
<evidence type="ECO:0000256" key="15">
    <source>
        <dbReference type="RuleBase" id="RU362081"/>
    </source>
</evidence>
<keyword evidence="7 15" id="KW-0479">Metal-binding</keyword>
<feature type="transmembrane region" description="Helical" evidence="15">
    <location>
        <begin position="365"/>
        <end position="386"/>
    </location>
</feature>
<evidence type="ECO:0000313" key="18">
    <source>
        <dbReference type="Proteomes" id="UP000005297"/>
    </source>
</evidence>
<dbReference type="GO" id="GO:0043682">
    <property type="term" value="F:P-type divalent copper transporter activity"/>
    <property type="evidence" value="ECO:0007669"/>
    <property type="project" value="TreeGrafter"/>
</dbReference>
<dbReference type="Pfam" id="PF00403">
    <property type="entry name" value="HMA"/>
    <property type="match status" value="1"/>
</dbReference>
<keyword evidence="18" id="KW-1185">Reference proteome</keyword>
<dbReference type="CDD" id="cd00371">
    <property type="entry name" value="HMA"/>
    <property type="match status" value="1"/>
</dbReference>
<dbReference type="PRINTS" id="PR00120">
    <property type="entry name" value="HATPASE"/>
</dbReference>
<keyword evidence="13" id="KW-0406">Ion transport</keyword>
<feature type="transmembrane region" description="Helical" evidence="15">
    <location>
        <begin position="737"/>
        <end position="755"/>
    </location>
</feature>
<keyword evidence="5" id="KW-0597">Phosphoprotein</keyword>
<keyword evidence="4 15" id="KW-1003">Cell membrane</keyword>
<evidence type="ECO:0000256" key="10">
    <source>
        <dbReference type="ARBA" id="ARBA00022842"/>
    </source>
</evidence>
<dbReference type="NCBIfam" id="TIGR01494">
    <property type="entry name" value="ATPase_P-type"/>
    <property type="match status" value="2"/>
</dbReference>